<gene>
    <name evidence="1" type="ORF">F2P81_012588</name>
</gene>
<dbReference type="Proteomes" id="UP000438429">
    <property type="component" value="Unassembled WGS sequence"/>
</dbReference>
<comment type="caution">
    <text evidence="1">The sequence shown here is derived from an EMBL/GenBank/DDBJ whole genome shotgun (WGS) entry which is preliminary data.</text>
</comment>
<organism evidence="1 2">
    <name type="scientific">Scophthalmus maximus</name>
    <name type="common">Turbot</name>
    <name type="synonym">Psetta maxima</name>
    <dbReference type="NCBI Taxonomy" id="52904"/>
    <lineage>
        <taxon>Eukaryota</taxon>
        <taxon>Metazoa</taxon>
        <taxon>Chordata</taxon>
        <taxon>Craniata</taxon>
        <taxon>Vertebrata</taxon>
        <taxon>Euteleostomi</taxon>
        <taxon>Actinopterygii</taxon>
        <taxon>Neopterygii</taxon>
        <taxon>Teleostei</taxon>
        <taxon>Neoteleostei</taxon>
        <taxon>Acanthomorphata</taxon>
        <taxon>Carangaria</taxon>
        <taxon>Pleuronectiformes</taxon>
        <taxon>Pleuronectoidei</taxon>
        <taxon>Scophthalmidae</taxon>
        <taxon>Scophthalmus</taxon>
    </lineage>
</organism>
<dbReference type="AlphaFoldDB" id="A0A6A4SSI6"/>
<accession>A0A6A4SSI6</accession>
<reference evidence="1 2" key="1">
    <citation type="submission" date="2019-06" db="EMBL/GenBank/DDBJ databases">
        <title>Draft genomes of female and male turbot (Scophthalmus maximus).</title>
        <authorList>
            <person name="Xu H."/>
            <person name="Xu X.-W."/>
            <person name="Shao C."/>
            <person name="Chen S."/>
        </authorList>
    </citation>
    <scope>NUCLEOTIDE SEQUENCE [LARGE SCALE GENOMIC DNA]</scope>
    <source>
        <strain evidence="1">Ysfricsl-2016a</strain>
        <tissue evidence="1">Blood</tissue>
    </source>
</reference>
<proteinExistence type="predicted"/>
<evidence type="ECO:0000313" key="1">
    <source>
        <dbReference type="EMBL" id="KAF0034830.1"/>
    </source>
</evidence>
<name>A0A6A4SSI6_SCOMX</name>
<dbReference type="EMBL" id="VEVO01000011">
    <property type="protein sequence ID" value="KAF0034830.1"/>
    <property type="molecule type" value="Genomic_DNA"/>
</dbReference>
<sequence length="139" mass="15946">MITSSGENSLTSRVNWNMSPRTWIFPVGHEFPVMVILLARKNYDDIGIHCRVNRCSTDLQIGGLRCPAEVLILNLQRKYLDLSPYGLRRLLRFCGGPGVWMRTCPGPLEDLVGMEDDTDRRYSVCQNCHWTVVNRSNNF</sequence>
<protein>
    <submittedName>
        <fullName evidence="1">Uncharacterized protein</fullName>
    </submittedName>
</protein>
<evidence type="ECO:0000313" key="2">
    <source>
        <dbReference type="Proteomes" id="UP000438429"/>
    </source>
</evidence>